<dbReference type="Proteomes" id="UP001314263">
    <property type="component" value="Unassembled WGS sequence"/>
</dbReference>
<gene>
    <name evidence="1" type="ORF">CVIRNUC_007638</name>
</gene>
<organism evidence="1 2">
    <name type="scientific">Coccomyxa viridis</name>
    <dbReference type="NCBI Taxonomy" id="1274662"/>
    <lineage>
        <taxon>Eukaryota</taxon>
        <taxon>Viridiplantae</taxon>
        <taxon>Chlorophyta</taxon>
        <taxon>core chlorophytes</taxon>
        <taxon>Trebouxiophyceae</taxon>
        <taxon>Trebouxiophyceae incertae sedis</taxon>
        <taxon>Coccomyxaceae</taxon>
        <taxon>Coccomyxa</taxon>
    </lineage>
</organism>
<dbReference type="AlphaFoldDB" id="A0AAV1IBM3"/>
<reference evidence="1 2" key="1">
    <citation type="submission" date="2023-10" db="EMBL/GenBank/DDBJ databases">
        <authorList>
            <person name="Maclean D."/>
            <person name="Macfadyen A."/>
        </authorList>
    </citation>
    <scope>NUCLEOTIDE SEQUENCE [LARGE SCALE GENOMIC DNA]</scope>
</reference>
<name>A0AAV1IBM3_9CHLO</name>
<accession>A0AAV1IBM3</accession>
<keyword evidence="2" id="KW-1185">Reference proteome</keyword>
<evidence type="ECO:0000313" key="1">
    <source>
        <dbReference type="EMBL" id="CAK0784434.1"/>
    </source>
</evidence>
<comment type="caution">
    <text evidence="1">The sequence shown here is derived from an EMBL/GenBank/DDBJ whole genome shotgun (WGS) entry which is preliminary data.</text>
</comment>
<sequence length="121" mass="13212">MPLPAVEDTQETLHSLLSRGAPPETAEYALKVAQGKGEMDTECSDPTYIIMSWDVTRLEQLNQQWQVEDPAALVRNALIAAGMTATADNRVLGVTDANMASTRFSPHGACMWRERGGFCSL</sequence>
<evidence type="ECO:0000313" key="2">
    <source>
        <dbReference type="Proteomes" id="UP001314263"/>
    </source>
</evidence>
<protein>
    <submittedName>
        <fullName evidence="1">Uncharacterized protein</fullName>
    </submittedName>
</protein>
<proteinExistence type="predicted"/>
<dbReference type="EMBL" id="CAUYUE010000010">
    <property type="protein sequence ID" value="CAK0784434.1"/>
    <property type="molecule type" value="Genomic_DNA"/>
</dbReference>